<keyword evidence="2" id="KW-1185">Reference proteome</keyword>
<name>A0ACC1PEB8_9PEZI</name>
<accession>A0ACC1PEB8</accession>
<evidence type="ECO:0000313" key="1">
    <source>
        <dbReference type="EMBL" id="KAJ2990719.1"/>
    </source>
</evidence>
<comment type="caution">
    <text evidence="1">The sequence shown here is derived from an EMBL/GenBank/DDBJ whole genome shotgun (WGS) entry which is preliminary data.</text>
</comment>
<dbReference type="EMBL" id="JAPDGR010000389">
    <property type="protein sequence ID" value="KAJ2990719.1"/>
    <property type="molecule type" value="Genomic_DNA"/>
</dbReference>
<protein>
    <submittedName>
        <fullName evidence="1">Uncharacterized protein</fullName>
    </submittedName>
</protein>
<evidence type="ECO:0000313" key="2">
    <source>
        <dbReference type="Proteomes" id="UP001143856"/>
    </source>
</evidence>
<gene>
    <name evidence="1" type="ORF">NUW58_g2812</name>
</gene>
<organism evidence="1 2">
    <name type="scientific">Xylaria curta</name>
    <dbReference type="NCBI Taxonomy" id="42375"/>
    <lineage>
        <taxon>Eukaryota</taxon>
        <taxon>Fungi</taxon>
        <taxon>Dikarya</taxon>
        <taxon>Ascomycota</taxon>
        <taxon>Pezizomycotina</taxon>
        <taxon>Sordariomycetes</taxon>
        <taxon>Xylariomycetidae</taxon>
        <taxon>Xylariales</taxon>
        <taxon>Xylariaceae</taxon>
        <taxon>Xylaria</taxon>
    </lineage>
</organism>
<proteinExistence type="predicted"/>
<sequence>MDPSSFASAAASLLGVTIQITGSLYGNWEYSSLVLAERLIYELSQLRNALQSLEATALSITDPFPRLASAMTLIQCTNSLTRKQASIATGRSYQRHPVSPSMSLQARQQSVFSSTEELLPQRIAHPTGALLEDRAEYVEFHETARKSRLDGTGRWFVANPKFQNWLTIERAPGTLFCTEKPGSMKTILTSLAIDSVQKWQKDNRSLNDGLAYFYFSYKTPRPLRNIALALLEQLHLQSPSLNEEVTKLDVLAAKEEHTPFSDIVSAVIAVSKKFQSAYIIIDALGECSPDYQKDLLYMLTSVRNSPARLLASRPHLTFDIFNDSPTIDIIPSKQDIILYEHFSLQDLLVYRDKLHEAIIDALLKTREFLPIVLQLNAVLSKATAKEILRELVEVPPGLYAVYRGLLGRVRGQEPHMVETAETTLT</sequence>
<reference evidence="1" key="1">
    <citation type="submission" date="2022-10" db="EMBL/GenBank/DDBJ databases">
        <title>Genome Sequence of Xylaria curta.</title>
        <authorList>
            <person name="Buettner E."/>
        </authorList>
    </citation>
    <scope>NUCLEOTIDE SEQUENCE</scope>
    <source>
        <strain evidence="1">Babe10</strain>
    </source>
</reference>
<dbReference type="Proteomes" id="UP001143856">
    <property type="component" value="Unassembled WGS sequence"/>
</dbReference>